<dbReference type="InterPro" id="IPR036942">
    <property type="entry name" value="Beta-barrel_TonB_sf"/>
</dbReference>
<keyword evidence="3" id="KW-0998">Cell outer membrane</keyword>
<dbReference type="Gene3D" id="2.170.130.10">
    <property type="entry name" value="TonB-dependent receptor, plug domain"/>
    <property type="match status" value="1"/>
</dbReference>
<feature type="domain" description="TonB-dependent receptor-like beta-barrel" evidence="6">
    <location>
        <begin position="518"/>
        <end position="961"/>
    </location>
</feature>
<dbReference type="GO" id="GO:0009279">
    <property type="term" value="C:cell outer membrane"/>
    <property type="evidence" value="ECO:0007669"/>
    <property type="project" value="UniProtKB-SubCell"/>
</dbReference>
<evidence type="ECO:0000256" key="1">
    <source>
        <dbReference type="ARBA" id="ARBA00004442"/>
    </source>
</evidence>
<comment type="caution">
    <text evidence="8">The sequence shown here is derived from an EMBL/GenBank/DDBJ whole genome shotgun (WGS) entry which is preliminary data.</text>
</comment>
<dbReference type="InterPro" id="IPR037066">
    <property type="entry name" value="Plug_dom_sf"/>
</dbReference>
<dbReference type="AlphaFoldDB" id="A0A420ER02"/>
<reference evidence="8 9" key="1">
    <citation type="submission" date="2018-09" db="EMBL/GenBank/DDBJ databases">
        <title>Altererythrobacter spongiae sp. nov., isolated from a marine sponge.</title>
        <authorList>
            <person name="Zhuang L."/>
            <person name="Luo L."/>
        </authorList>
    </citation>
    <scope>NUCLEOTIDE SEQUENCE [LARGE SCALE GENOMIC DNA]</scope>
    <source>
        <strain evidence="8 9">HN-Y73</strain>
    </source>
</reference>
<dbReference type="OrthoDB" id="5476657at2"/>
<dbReference type="SUPFAM" id="SSF56935">
    <property type="entry name" value="Porins"/>
    <property type="match status" value="1"/>
</dbReference>
<dbReference type="Gene3D" id="2.40.170.20">
    <property type="entry name" value="TonB-dependent receptor, beta-barrel domain"/>
    <property type="match status" value="1"/>
</dbReference>
<dbReference type="RefSeq" id="WP_120323011.1">
    <property type="nucleotide sequence ID" value="NZ_RAPF01000001.1"/>
</dbReference>
<feature type="signal peptide" evidence="5">
    <location>
        <begin position="1"/>
        <end position="30"/>
    </location>
</feature>
<sequence length="994" mass="110096">MKTVQPNLRPALLVSTGLAMAITAMLPATAAAQTAVLAMAASNADQDEGRITGRVTTTDGTYLRGAEIRVQGTETVAVTDSDGRFTLARVPLGEQQIVVSYFGYETYRATVTVTAGSSQDLAIQLRSGARTADGTIVVTGTRPIAESEEAAIQYKRASTSLVDVIAADSIGRFPDQNIAAAISRMPGVSVGRDQGQERYISLRGSPSYWTTLAFDGVNVISPNGRNARFDTIPSAIASKVVIKKAVTPDMPGETVAGNVDVVTRSPFDYPGFKISGDLAYGLNDLGDGNQYNFSGFVSDKFANDTFGILIGASYYKREMVTDNYETDWEVAGEDDAPGGDQRLWAKEYTNKLYRLNRYNKSVSGRLEWQPDTDNSVFLSSIWTQFRDDELRNAYVFDLDQDAVDVSDPTRARTGYADAGMGNGEFNGTLYGVEVASSLNNNSTKQTIFTNTLGGDHDLESWRVKWRLNYTRADDRGNDPFKSGWIAGKDPTERLGLVYDMSNPDFYNVELHRTVVNDDGSYALGDRVDFLGDNYLKFEDVSHDYSLERTKAYTAKFDIEHDIALFGADTVLKFGGEYDRRTKKAHEYAYMVEAEDLIDAGIAVPTMADIALDTDYKGEMPIGYDWDYFSGSKSADLMQSYRDRGVAYLEEDASEENDYKVTEEIFAGYLMGTSYFDWGNIVYGARVEHIKNTGNALARADDSWVPVSMSANDFRVYPSLHVNWDVTSDVKARLSFNTGAARPDYDEIRPNFTYDDDEMMIEGGNPDATPETAKGVDAYVEWYMPSRGFFSVGAYYKWLDDILYDVQLTSFGSDVMNSNGVDRSEYSFATIDNGGSGSIKGIEFAYVQPLESLLEDAGLPDWMLGFGFRGNLTINDSTAEAPDGRNTDLPGASPLIYNVSGYYERYGLSLRLSYQWQDAYLDSIGDNEVVGDDYWASVSRLDASIRYSVSDNLQLYFDANNLTNEPGIRYQGNGRHVKEHETFGTRYMGGIRFNF</sequence>
<dbReference type="Gene3D" id="2.60.40.1120">
    <property type="entry name" value="Carboxypeptidase-like, regulatory domain"/>
    <property type="match status" value="1"/>
</dbReference>
<evidence type="ECO:0000259" key="6">
    <source>
        <dbReference type="Pfam" id="PF00593"/>
    </source>
</evidence>
<keyword evidence="9" id="KW-1185">Reference proteome</keyword>
<dbReference type="PANTHER" id="PTHR40980">
    <property type="entry name" value="PLUG DOMAIN-CONTAINING PROTEIN"/>
    <property type="match status" value="1"/>
</dbReference>
<keyword evidence="8" id="KW-0675">Receptor</keyword>
<evidence type="ECO:0000313" key="8">
    <source>
        <dbReference type="EMBL" id="RKF23107.1"/>
    </source>
</evidence>
<dbReference type="InterPro" id="IPR012910">
    <property type="entry name" value="Plug_dom"/>
</dbReference>
<evidence type="ECO:0000256" key="2">
    <source>
        <dbReference type="ARBA" id="ARBA00023136"/>
    </source>
</evidence>
<evidence type="ECO:0000259" key="7">
    <source>
        <dbReference type="Pfam" id="PF07715"/>
    </source>
</evidence>
<dbReference type="Proteomes" id="UP000284395">
    <property type="component" value="Unassembled WGS sequence"/>
</dbReference>
<dbReference type="Pfam" id="PF13715">
    <property type="entry name" value="CarbopepD_reg_2"/>
    <property type="match status" value="1"/>
</dbReference>
<dbReference type="InterPro" id="IPR000531">
    <property type="entry name" value="Beta-barrel_TonB"/>
</dbReference>
<accession>A0A420ER02</accession>
<dbReference type="SUPFAM" id="SSF49464">
    <property type="entry name" value="Carboxypeptidase regulatory domain-like"/>
    <property type="match status" value="1"/>
</dbReference>
<feature type="domain" description="TonB-dependent receptor plug" evidence="7">
    <location>
        <begin position="156"/>
        <end position="251"/>
    </location>
</feature>
<dbReference type="Pfam" id="PF00593">
    <property type="entry name" value="TonB_dep_Rec_b-barrel"/>
    <property type="match status" value="1"/>
</dbReference>
<dbReference type="InterPro" id="IPR008969">
    <property type="entry name" value="CarboxyPept-like_regulatory"/>
</dbReference>
<dbReference type="InterPro" id="IPR010104">
    <property type="entry name" value="TonB_rcpt_bac"/>
</dbReference>
<organism evidence="8 9">
    <name type="scientific">Altericroceibacterium spongiae</name>
    <dbReference type="NCBI Taxonomy" id="2320269"/>
    <lineage>
        <taxon>Bacteria</taxon>
        <taxon>Pseudomonadati</taxon>
        <taxon>Pseudomonadota</taxon>
        <taxon>Alphaproteobacteria</taxon>
        <taxon>Sphingomonadales</taxon>
        <taxon>Erythrobacteraceae</taxon>
        <taxon>Altericroceibacterium</taxon>
    </lineage>
</organism>
<comment type="subcellular location">
    <subcellularLocation>
        <location evidence="1 4">Cell outer membrane</location>
    </subcellularLocation>
</comment>
<protein>
    <submittedName>
        <fullName evidence="8">TonB-dependent receptor</fullName>
    </submittedName>
</protein>
<keyword evidence="2 4" id="KW-0472">Membrane</keyword>
<dbReference type="Pfam" id="PF07715">
    <property type="entry name" value="Plug"/>
    <property type="match status" value="1"/>
</dbReference>
<evidence type="ECO:0000256" key="3">
    <source>
        <dbReference type="ARBA" id="ARBA00023237"/>
    </source>
</evidence>
<keyword evidence="5" id="KW-0732">Signal</keyword>
<dbReference type="EMBL" id="RAPF01000001">
    <property type="protein sequence ID" value="RKF23107.1"/>
    <property type="molecule type" value="Genomic_DNA"/>
</dbReference>
<comment type="similarity">
    <text evidence="4">Belongs to the TonB-dependent receptor family.</text>
</comment>
<dbReference type="NCBIfam" id="TIGR01782">
    <property type="entry name" value="TonB-Xanth-Caul"/>
    <property type="match status" value="1"/>
</dbReference>
<evidence type="ECO:0000313" key="9">
    <source>
        <dbReference type="Proteomes" id="UP000284395"/>
    </source>
</evidence>
<evidence type="ECO:0000256" key="4">
    <source>
        <dbReference type="RuleBase" id="RU003357"/>
    </source>
</evidence>
<keyword evidence="4" id="KW-0798">TonB box</keyword>
<dbReference type="PANTHER" id="PTHR40980:SF4">
    <property type="entry name" value="TONB-DEPENDENT RECEPTOR-LIKE BETA-BARREL DOMAIN-CONTAINING PROTEIN"/>
    <property type="match status" value="1"/>
</dbReference>
<proteinExistence type="inferred from homology"/>
<evidence type="ECO:0000256" key="5">
    <source>
        <dbReference type="SAM" id="SignalP"/>
    </source>
</evidence>
<name>A0A420ER02_9SPHN</name>
<gene>
    <name evidence="8" type="ORF">D6851_00995</name>
</gene>
<feature type="chain" id="PRO_5019222689" evidence="5">
    <location>
        <begin position="31"/>
        <end position="994"/>
    </location>
</feature>